<feature type="compositionally biased region" description="Polar residues" evidence="1">
    <location>
        <begin position="14"/>
        <end position="32"/>
    </location>
</feature>
<name>A0AAW9NWV8_9BACL</name>
<reference evidence="2 3" key="1">
    <citation type="submission" date="2023-03" db="EMBL/GenBank/DDBJ databases">
        <title>Bacillus Genome Sequencing.</title>
        <authorList>
            <person name="Dunlap C."/>
        </authorList>
    </citation>
    <scope>NUCLEOTIDE SEQUENCE [LARGE SCALE GENOMIC DNA]</scope>
    <source>
        <strain evidence="2 3">B-59205</strain>
    </source>
</reference>
<evidence type="ECO:0000256" key="1">
    <source>
        <dbReference type="SAM" id="MobiDB-lite"/>
    </source>
</evidence>
<dbReference type="InterPro" id="IPR025413">
    <property type="entry name" value="YpzG-like"/>
</dbReference>
<dbReference type="Pfam" id="PF14139">
    <property type="entry name" value="YpzG"/>
    <property type="match status" value="1"/>
</dbReference>
<gene>
    <name evidence="2" type="ORF">P9B03_13650</name>
</gene>
<dbReference type="Proteomes" id="UP001344888">
    <property type="component" value="Unassembled WGS sequence"/>
</dbReference>
<keyword evidence="3" id="KW-1185">Reference proteome</keyword>
<organism evidence="2 3">
    <name type="scientific">Metasolibacillus meyeri</name>
    <dbReference type="NCBI Taxonomy" id="1071052"/>
    <lineage>
        <taxon>Bacteria</taxon>
        <taxon>Bacillati</taxon>
        <taxon>Bacillota</taxon>
        <taxon>Bacilli</taxon>
        <taxon>Bacillales</taxon>
        <taxon>Caryophanaceae</taxon>
        <taxon>Metasolibacillus</taxon>
    </lineage>
</organism>
<accession>A0AAW9NWV8</accession>
<protein>
    <submittedName>
        <fullName evidence="2">YpzG family protein</fullName>
    </submittedName>
</protein>
<feature type="region of interest" description="Disordered" evidence="1">
    <location>
        <begin position="1"/>
        <end position="32"/>
    </location>
</feature>
<evidence type="ECO:0000313" key="2">
    <source>
        <dbReference type="EMBL" id="MEC1179538.1"/>
    </source>
</evidence>
<dbReference type="EMBL" id="JARSFG010000017">
    <property type="protein sequence ID" value="MEC1179538.1"/>
    <property type="molecule type" value="Genomic_DNA"/>
</dbReference>
<dbReference type="AlphaFoldDB" id="A0AAW9NWV8"/>
<feature type="compositionally biased region" description="Basic and acidic residues" evidence="1">
    <location>
        <begin position="1"/>
        <end position="11"/>
    </location>
</feature>
<sequence>MSKKDELDPKSQKIHQNWTRNKQQKTQVNGETELTLHNQMLRTAAKSKQL</sequence>
<dbReference type="RefSeq" id="WP_326123998.1">
    <property type="nucleotide sequence ID" value="NZ_JARSFG010000017.1"/>
</dbReference>
<comment type="caution">
    <text evidence="2">The sequence shown here is derived from an EMBL/GenBank/DDBJ whole genome shotgun (WGS) entry which is preliminary data.</text>
</comment>
<evidence type="ECO:0000313" key="3">
    <source>
        <dbReference type="Proteomes" id="UP001344888"/>
    </source>
</evidence>
<proteinExistence type="predicted"/>